<sequence>MDTLPSSPPALETFQRLNLFRLPAGFRGRNAVYVQLWWMVHSTLFRYSPQFAYGFRRWLLRLFGADIGDKVLVRASARITYPWKVRIGDYSWIGDDVVLYSLGRIDIGSHAVVSQRSYLCAGDHDAAMPDFPIRGLPVIIEDGAWVATDVFVGPGVTVRKDAVVGARSSVFKDVPAGMICHGTPCRPIRPRTSTIRS</sequence>
<dbReference type="Proteomes" id="UP000290849">
    <property type="component" value="Unassembled WGS sequence"/>
</dbReference>
<protein>
    <submittedName>
        <fullName evidence="3">Colanic acid biosynthesis acetyltransferase WcaF</fullName>
    </submittedName>
</protein>
<dbReference type="NCBIfam" id="NF007797">
    <property type="entry name" value="PRK10502.1"/>
    <property type="match status" value="1"/>
</dbReference>
<organism evidence="3 4">
    <name type="scientific">Achromobacter aloeverae</name>
    <dbReference type="NCBI Taxonomy" id="1750518"/>
    <lineage>
        <taxon>Bacteria</taxon>
        <taxon>Pseudomonadati</taxon>
        <taxon>Pseudomonadota</taxon>
        <taxon>Betaproteobacteria</taxon>
        <taxon>Burkholderiales</taxon>
        <taxon>Alcaligenaceae</taxon>
        <taxon>Achromobacter</taxon>
    </lineage>
</organism>
<accession>A0A4Q1HQA3</accession>
<dbReference type="PANTHER" id="PTHR23416">
    <property type="entry name" value="SIALIC ACID SYNTHASE-RELATED"/>
    <property type="match status" value="1"/>
</dbReference>
<dbReference type="SUPFAM" id="SSF51161">
    <property type="entry name" value="Trimeric LpxA-like enzymes"/>
    <property type="match status" value="1"/>
</dbReference>
<keyword evidence="2 3" id="KW-0808">Transferase</keyword>
<dbReference type="AlphaFoldDB" id="A0A4Q1HQA3"/>
<dbReference type="Gene3D" id="2.160.10.10">
    <property type="entry name" value="Hexapeptide repeat proteins"/>
    <property type="match status" value="1"/>
</dbReference>
<gene>
    <name evidence="3" type="ORF">C7R54_06070</name>
</gene>
<dbReference type="InterPro" id="IPR011004">
    <property type="entry name" value="Trimer_LpxA-like_sf"/>
</dbReference>
<reference evidence="3 4" key="1">
    <citation type="journal article" date="2017" name="Int. J. Syst. Evol. Microbiol.">
        <title>Achromobacter aloeverae sp. nov., isolated from the root of Aloe vera (L.) Burm.f.</title>
        <authorList>
            <person name="Kuncharoen N."/>
            <person name="Muramatsu Y."/>
            <person name="Shibata C."/>
            <person name="Kamakura Y."/>
            <person name="Nakagawa Y."/>
            <person name="Tanasupawat S."/>
        </authorList>
    </citation>
    <scope>NUCLEOTIDE SEQUENCE [LARGE SCALE GENOMIC DNA]</scope>
    <source>
        <strain evidence="3 4">AVA-1</strain>
    </source>
</reference>
<dbReference type="RefSeq" id="WP_129149217.1">
    <property type="nucleotide sequence ID" value="NZ_JBHSDO010000006.1"/>
</dbReference>
<dbReference type="InterPro" id="IPR051159">
    <property type="entry name" value="Hexapeptide_acetyltransf"/>
</dbReference>
<name>A0A4Q1HQA3_9BURK</name>
<dbReference type="OrthoDB" id="272049at2"/>
<evidence type="ECO:0000313" key="3">
    <source>
        <dbReference type="EMBL" id="RXN93262.1"/>
    </source>
</evidence>
<keyword evidence="4" id="KW-1185">Reference proteome</keyword>
<evidence type="ECO:0000313" key="4">
    <source>
        <dbReference type="Proteomes" id="UP000290849"/>
    </source>
</evidence>
<comment type="caution">
    <text evidence="3">The sequence shown here is derived from an EMBL/GenBank/DDBJ whole genome shotgun (WGS) entry which is preliminary data.</text>
</comment>
<evidence type="ECO:0000256" key="1">
    <source>
        <dbReference type="ARBA" id="ARBA00007274"/>
    </source>
</evidence>
<dbReference type="GO" id="GO:0005829">
    <property type="term" value="C:cytosol"/>
    <property type="evidence" value="ECO:0007669"/>
    <property type="project" value="TreeGrafter"/>
</dbReference>
<dbReference type="GO" id="GO:0008374">
    <property type="term" value="F:O-acyltransferase activity"/>
    <property type="evidence" value="ECO:0007669"/>
    <property type="project" value="TreeGrafter"/>
</dbReference>
<evidence type="ECO:0000256" key="2">
    <source>
        <dbReference type="ARBA" id="ARBA00022679"/>
    </source>
</evidence>
<dbReference type="EMBL" id="PYAL01000001">
    <property type="protein sequence ID" value="RXN93262.1"/>
    <property type="molecule type" value="Genomic_DNA"/>
</dbReference>
<dbReference type="PANTHER" id="PTHR23416:SF23">
    <property type="entry name" value="ACETYLTRANSFERASE C18B11.09C-RELATED"/>
    <property type="match status" value="1"/>
</dbReference>
<proteinExistence type="inferred from homology"/>
<comment type="similarity">
    <text evidence="1">Belongs to the transferase hexapeptide repeat family.</text>
</comment>
<dbReference type="CDD" id="cd05825">
    <property type="entry name" value="LbH_wcaF_like"/>
    <property type="match status" value="1"/>
</dbReference>